<dbReference type="InterPro" id="IPR002881">
    <property type="entry name" value="DUF58"/>
</dbReference>
<reference evidence="3 4" key="1">
    <citation type="submission" date="2018-09" db="EMBL/GenBank/DDBJ databases">
        <authorList>
            <person name="Li J."/>
        </authorList>
    </citation>
    <scope>NUCLEOTIDE SEQUENCE [LARGE SCALE GENOMIC DNA]</scope>
    <source>
        <strain evidence="3 4">2129</strain>
    </source>
</reference>
<evidence type="ECO:0000313" key="3">
    <source>
        <dbReference type="EMBL" id="AYD90725.1"/>
    </source>
</evidence>
<keyword evidence="4" id="KW-1185">Reference proteome</keyword>
<dbReference type="PANTHER" id="PTHR33608">
    <property type="entry name" value="BLL2464 PROTEIN"/>
    <property type="match status" value="1"/>
</dbReference>
<proteinExistence type="predicted"/>
<sequence>MLDGRHKSVFLGQGQDFDDMSFYRPGDDVSDIDWKSSARVGYPVIKRYQRESSVPLVLAVDTGRTMAAQTPHGDDKRDLVLGVAEVFSYLARMRGDPVGLVAGDSRRMVSRPARSGAKHAQTLLALLSRALWSLDAEQGAGRDTGWDAGRKEAVARGSSRPRSSGAPGLAADAPASSLPVVLERVSRWHRRRSLVVLVTDTAHPGEDCTVWLRRLPAQHELVVVQVEDDDPLREGAGRAHDVDSVAELPAFLRSDPRVAAEVGQAALARRQAAASLLEQRHIESGVVDSGQTLIDSVAELLMRERAAVARGRR</sequence>
<evidence type="ECO:0000256" key="1">
    <source>
        <dbReference type="SAM" id="MobiDB-lite"/>
    </source>
</evidence>
<evidence type="ECO:0000259" key="2">
    <source>
        <dbReference type="Pfam" id="PF01882"/>
    </source>
</evidence>
<gene>
    <name evidence="3" type="ORF">D5R93_01515</name>
</gene>
<dbReference type="EMBL" id="CP032514">
    <property type="protein sequence ID" value="AYD90725.1"/>
    <property type="molecule type" value="Genomic_DNA"/>
</dbReference>
<dbReference type="Pfam" id="PF01882">
    <property type="entry name" value="DUF58"/>
    <property type="match status" value="1"/>
</dbReference>
<organism evidence="3 4">
    <name type="scientific">Actinomyces lilanjuaniae</name>
    <dbReference type="NCBI Taxonomy" id="2321394"/>
    <lineage>
        <taxon>Bacteria</taxon>
        <taxon>Bacillati</taxon>
        <taxon>Actinomycetota</taxon>
        <taxon>Actinomycetes</taxon>
        <taxon>Actinomycetales</taxon>
        <taxon>Actinomycetaceae</taxon>
        <taxon>Actinomyces</taxon>
    </lineage>
</organism>
<accession>A0ABN5PUH7</accession>
<name>A0ABN5PUH7_9ACTO</name>
<dbReference type="Proteomes" id="UP000273001">
    <property type="component" value="Chromosome"/>
</dbReference>
<feature type="region of interest" description="Disordered" evidence="1">
    <location>
        <begin position="142"/>
        <end position="173"/>
    </location>
</feature>
<dbReference type="PANTHER" id="PTHR33608:SF3">
    <property type="entry name" value="SLR2013 PROTEIN"/>
    <property type="match status" value="1"/>
</dbReference>
<protein>
    <submittedName>
        <fullName evidence="3">DUF58 domain-containing protein</fullName>
    </submittedName>
</protein>
<feature type="domain" description="DUF58" evidence="2">
    <location>
        <begin position="23"/>
        <end position="229"/>
    </location>
</feature>
<feature type="compositionally biased region" description="Low complexity" evidence="1">
    <location>
        <begin position="155"/>
        <end position="168"/>
    </location>
</feature>
<feature type="compositionally biased region" description="Basic and acidic residues" evidence="1">
    <location>
        <begin position="144"/>
        <end position="154"/>
    </location>
</feature>
<evidence type="ECO:0000313" key="4">
    <source>
        <dbReference type="Proteomes" id="UP000273001"/>
    </source>
</evidence>